<reference evidence="2 3" key="1">
    <citation type="submission" date="2024-04" db="EMBL/GenBank/DDBJ databases">
        <title>Tritrichomonas musculus Genome.</title>
        <authorList>
            <person name="Alves-Ferreira E."/>
            <person name="Grigg M."/>
            <person name="Lorenzi H."/>
            <person name="Galac M."/>
        </authorList>
    </citation>
    <scope>NUCLEOTIDE SEQUENCE [LARGE SCALE GENOMIC DNA]</scope>
    <source>
        <strain evidence="2 3">EAF2021</strain>
    </source>
</reference>
<keyword evidence="1" id="KW-0175">Coiled coil</keyword>
<evidence type="ECO:0000313" key="3">
    <source>
        <dbReference type="Proteomes" id="UP001470230"/>
    </source>
</evidence>
<dbReference type="EMBL" id="JAPFFF010000003">
    <property type="protein sequence ID" value="KAK8894573.1"/>
    <property type="molecule type" value="Genomic_DNA"/>
</dbReference>
<accession>A0ABR2KUT3</accession>
<dbReference type="Proteomes" id="UP001470230">
    <property type="component" value="Unassembled WGS sequence"/>
</dbReference>
<evidence type="ECO:0000256" key="1">
    <source>
        <dbReference type="SAM" id="Coils"/>
    </source>
</evidence>
<name>A0ABR2KUT3_9EUKA</name>
<proteinExistence type="predicted"/>
<comment type="caution">
    <text evidence="2">The sequence shown here is derived from an EMBL/GenBank/DDBJ whole genome shotgun (WGS) entry which is preliminary data.</text>
</comment>
<feature type="coiled-coil region" evidence="1">
    <location>
        <begin position="6"/>
        <end position="103"/>
    </location>
</feature>
<protein>
    <submittedName>
        <fullName evidence="2">Uncharacterized protein</fullName>
    </submittedName>
</protein>
<gene>
    <name evidence="2" type="ORF">M9Y10_023009</name>
</gene>
<organism evidence="2 3">
    <name type="scientific">Tritrichomonas musculus</name>
    <dbReference type="NCBI Taxonomy" id="1915356"/>
    <lineage>
        <taxon>Eukaryota</taxon>
        <taxon>Metamonada</taxon>
        <taxon>Parabasalia</taxon>
        <taxon>Tritrichomonadida</taxon>
        <taxon>Tritrichomonadidae</taxon>
        <taxon>Tritrichomonas</taxon>
    </lineage>
</organism>
<sequence>MSLEASQAAISAIVVLQARIRELEAEKIALQKGIESLHIQINNRNNEVNNNENSLMSATERARQMIDNATIMINQIQNARNENIQLRQKISQAESYLQSLNSDAFGLRQQELARRKFIRKNLEEYQKILKEIYSNIQQDHFGVFLNATEVSRINYDPDLLPHPIRDVVQKMKKLPTSYSGQPIKTKRAIIQGLIRSIELANEIVSKIRVLQKSLEATKTPRRIGFDIKAQAVNLFVLTKEIRRFNFE</sequence>
<evidence type="ECO:0000313" key="2">
    <source>
        <dbReference type="EMBL" id="KAK8894573.1"/>
    </source>
</evidence>
<keyword evidence="3" id="KW-1185">Reference proteome</keyword>